<evidence type="ECO:0000256" key="1">
    <source>
        <dbReference type="ARBA" id="ARBA00022490"/>
    </source>
</evidence>
<reference evidence="6" key="1">
    <citation type="journal article" date="2014" name="Int. J. Syst. Evol. Microbiol.">
        <title>Complete genome sequence of Corynebacterium casei LMG S-19264T (=DSM 44701T), isolated from a smear-ripened cheese.</title>
        <authorList>
            <consortium name="US DOE Joint Genome Institute (JGI-PGF)"/>
            <person name="Walter F."/>
            <person name="Albersmeier A."/>
            <person name="Kalinowski J."/>
            <person name="Ruckert C."/>
        </authorList>
    </citation>
    <scope>NUCLEOTIDE SEQUENCE</scope>
    <source>
        <strain evidence="6">CGMCC 1.15448</strain>
    </source>
</reference>
<keyword evidence="7" id="KW-1185">Reference proteome</keyword>
<keyword evidence="4" id="KW-0804">Transcription</keyword>
<name>A0A8J2XQ14_9BACT</name>
<evidence type="ECO:0000313" key="7">
    <source>
        <dbReference type="Proteomes" id="UP000607559"/>
    </source>
</evidence>
<evidence type="ECO:0000256" key="2">
    <source>
        <dbReference type="ARBA" id="ARBA00023015"/>
    </source>
</evidence>
<dbReference type="PANTHER" id="PTHR46796:SF13">
    <property type="entry name" value="HTH-TYPE TRANSCRIPTIONAL ACTIVATOR RHAS"/>
    <property type="match status" value="1"/>
</dbReference>
<evidence type="ECO:0000259" key="5">
    <source>
        <dbReference type="PROSITE" id="PS01124"/>
    </source>
</evidence>
<dbReference type="Proteomes" id="UP000607559">
    <property type="component" value="Unassembled WGS sequence"/>
</dbReference>
<proteinExistence type="predicted"/>
<dbReference type="InterPro" id="IPR020449">
    <property type="entry name" value="Tscrpt_reg_AraC-type_HTH"/>
</dbReference>
<dbReference type="SUPFAM" id="SSF51215">
    <property type="entry name" value="Regulatory protein AraC"/>
    <property type="match status" value="1"/>
</dbReference>
<evidence type="ECO:0000313" key="6">
    <source>
        <dbReference type="EMBL" id="GGA90242.1"/>
    </source>
</evidence>
<evidence type="ECO:0000256" key="3">
    <source>
        <dbReference type="ARBA" id="ARBA00023125"/>
    </source>
</evidence>
<dbReference type="Gene3D" id="1.10.10.60">
    <property type="entry name" value="Homeodomain-like"/>
    <property type="match status" value="2"/>
</dbReference>
<dbReference type="InterPro" id="IPR050204">
    <property type="entry name" value="AraC_XylS_family_regulators"/>
</dbReference>
<feature type="domain" description="HTH araC/xylS-type" evidence="5">
    <location>
        <begin position="204"/>
        <end position="302"/>
    </location>
</feature>
<accession>A0A8J2XQ14</accession>
<dbReference type="GO" id="GO:0003700">
    <property type="term" value="F:DNA-binding transcription factor activity"/>
    <property type="evidence" value="ECO:0007669"/>
    <property type="project" value="InterPro"/>
</dbReference>
<dbReference type="Pfam" id="PF02311">
    <property type="entry name" value="AraC_binding"/>
    <property type="match status" value="1"/>
</dbReference>
<dbReference type="SUPFAM" id="SSF46689">
    <property type="entry name" value="Homeodomain-like"/>
    <property type="match status" value="2"/>
</dbReference>
<dbReference type="AlphaFoldDB" id="A0A8J2XQ14"/>
<dbReference type="SMART" id="SM00342">
    <property type="entry name" value="HTH_ARAC"/>
    <property type="match status" value="1"/>
</dbReference>
<dbReference type="PRINTS" id="PR00032">
    <property type="entry name" value="HTHARAC"/>
</dbReference>
<dbReference type="Pfam" id="PF12833">
    <property type="entry name" value="HTH_18"/>
    <property type="match status" value="1"/>
</dbReference>
<evidence type="ECO:0000256" key="4">
    <source>
        <dbReference type="ARBA" id="ARBA00023163"/>
    </source>
</evidence>
<dbReference type="PROSITE" id="PS01124">
    <property type="entry name" value="HTH_ARAC_FAMILY_2"/>
    <property type="match status" value="1"/>
</dbReference>
<dbReference type="EMBL" id="BMJC01000001">
    <property type="protein sequence ID" value="GGA90242.1"/>
    <property type="molecule type" value="Genomic_DNA"/>
</dbReference>
<dbReference type="InterPro" id="IPR037923">
    <property type="entry name" value="HTH-like"/>
</dbReference>
<dbReference type="RefSeq" id="WP_188929499.1">
    <property type="nucleotide sequence ID" value="NZ_BMJC01000001.1"/>
</dbReference>
<dbReference type="PANTHER" id="PTHR46796">
    <property type="entry name" value="HTH-TYPE TRANSCRIPTIONAL ACTIVATOR RHAS-RELATED"/>
    <property type="match status" value="1"/>
</dbReference>
<reference evidence="6" key="2">
    <citation type="submission" date="2020-09" db="EMBL/GenBank/DDBJ databases">
        <authorList>
            <person name="Sun Q."/>
            <person name="Zhou Y."/>
        </authorList>
    </citation>
    <scope>NUCLEOTIDE SEQUENCE</scope>
    <source>
        <strain evidence="6">CGMCC 1.15448</strain>
    </source>
</reference>
<dbReference type="InterPro" id="IPR018060">
    <property type="entry name" value="HTH_AraC"/>
</dbReference>
<dbReference type="InterPro" id="IPR003313">
    <property type="entry name" value="AraC-bd"/>
</dbReference>
<keyword evidence="1" id="KW-0963">Cytoplasm</keyword>
<dbReference type="InterPro" id="IPR009057">
    <property type="entry name" value="Homeodomain-like_sf"/>
</dbReference>
<protein>
    <recommendedName>
        <fullName evidence="5">HTH araC/xylS-type domain-containing protein</fullName>
    </recommendedName>
</protein>
<dbReference type="GO" id="GO:0043565">
    <property type="term" value="F:sequence-specific DNA binding"/>
    <property type="evidence" value="ECO:0007669"/>
    <property type="project" value="InterPro"/>
</dbReference>
<gene>
    <name evidence="6" type="ORF">GCM10011511_11860</name>
</gene>
<keyword evidence="3" id="KW-0238">DNA-binding</keyword>
<keyword evidence="2" id="KW-0805">Transcription regulation</keyword>
<comment type="caution">
    <text evidence="6">The sequence shown here is derived from an EMBL/GenBank/DDBJ whole genome shotgun (WGS) entry which is preliminary data.</text>
</comment>
<organism evidence="6 7">
    <name type="scientific">Puia dinghuensis</name>
    <dbReference type="NCBI Taxonomy" id="1792502"/>
    <lineage>
        <taxon>Bacteria</taxon>
        <taxon>Pseudomonadati</taxon>
        <taxon>Bacteroidota</taxon>
        <taxon>Chitinophagia</taxon>
        <taxon>Chitinophagales</taxon>
        <taxon>Chitinophagaceae</taxon>
        <taxon>Puia</taxon>
    </lineage>
</organism>
<sequence>MYYTRLPDASEPGFDEERHFSQFKIHNVVFNAWSNGSHCEDHIGCLSLKTVLSGEEWYTIDRRRVAVRPGEFLILNDDQRYACQVQQGEPTKVLSIFFKREFASAVFRDCLCSEEASADNPFHSANDTLEFFQTLHPVEPRLLRQLRDLTTHLDNLGDQTGLADEHLLFLLRQLVRTHKSEVDGTNRIDAVKASTRKEIFSRVCFAKDFLHSAYKEKLDLDTISRVSCLSVPQLVRQFKYAFRLTPHCYLTRVRLHHAADILRRTDLPVMDVSWQCGFDNASAFGRAFKAEYGIQPAQYRRAGRTHTLQC</sequence>